<dbReference type="OrthoDB" id="8399956at2"/>
<dbReference type="PROSITE" id="PS51186">
    <property type="entry name" value="GNAT"/>
    <property type="match status" value="1"/>
</dbReference>
<dbReference type="SUPFAM" id="SSF55718">
    <property type="entry name" value="SCP-like"/>
    <property type="match status" value="1"/>
</dbReference>
<dbReference type="InterPro" id="IPR041380">
    <property type="entry name" value="Acetyltransf_17"/>
</dbReference>
<feature type="domain" description="N-acetyltransferase" evidence="5">
    <location>
        <begin position="17"/>
        <end position="184"/>
    </location>
</feature>
<dbReference type="KEGG" id="mik:FOE78_19890"/>
<comment type="subunit">
    <text evidence="4">Homohexamer; trimer of dimers.</text>
</comment>
<evidence type="ECO:0000256" key="4">
    <source>
        <dbReference type="HAMAP-Rule" id="MF_01812"/>
    </source>
</evidence>
<dbReference type="HAMAP" id="MF_01812">
    <property type="entry name" value="Eis"/>
    <property type="match status" value="1"/>
</dbReference>
<dbReference type="Gene3D" id="3.30.1050.10">
    <property type="entry name" value="SCP2 sterol-binding domain"/>
    <property type="match status" value="1"/>
</dbReference>
<dbReference type="SUPFAM" id="SSF55729">
    <property type="entry name" value="Acyl-CoA N-acyltransferases (Nat)"/>
    <property type="match status" value="1"/>
</dbReference>
<dbReference type="InterPro" id="IPR051554">
    <property type="entry name" value="Acetyltransferase_Eis"/>
</dbReference>
<evidence type="ECO:0000256" key="2">
    <source>
        <dbReference type="ARBA" id="ARBA00022679"/>
    </source>
</evidence>
<dbReference type="InterPro" id="IPR000182">
    <property type="entry name" value="GNAT_dom"/>
</dbReference>
<keyword evidence="3 4" id="KW-0012">Acyltransferase</keyword>
<reference evidence="6 7" key="1">
    <citation type="submission" date="2019-07" db="EMBL/GenBank/DDBJ databases">
        <title>Microlunatus dokdonensis sp. nov. isolated from the rhizospheric soil of the wild plant Elymus tsukushiensis.</title>
        <authorList>
            <person name="Ghim S.-Y."/>
            <person name="Hwang Y.-J."/>
            <person name="Son J.-S."/>
            <person name="Shin J.-H."/>
        </authorList>
    </citation>
    <scope>NUCLEOTIDE SEQUENCE [LARGE SCALE GENOMIC DNA]</scope>
    <source>
        <strain evidence="6 7">KUDC0627</strain>
    </source>
</reference>
<dbReference type="NCBIfam" id="NF002367">
    <property type="entry name" value="PRK01346.1-4"/>
    <property type="match status" value="1"/>
</dbReference>
<dbReference type="GO" id="GO:0034069">
    <property type="term" value="F:aminoglycoside N-acetyltransferase activity"/>
    <property type="evidence" value="ECO:0007669"/>
    <property type="project" value="TreeGrafter"/>
</dbReference>
<keyword evidence="7" id="KW-1185">Reference proteome</keyword>
<dbReference type="PANTHER" id="PTHR37817:SF1">
    <property type="entry name" value="N-ACETYLTRANSFERASE EIS"/>
    <property type="match status" value="1"/>
</dbReference>
<feature type="active site" description="Proton acceptor; via carboxylate" evidence="4">
    <location>
        <position position="423"/>
    </location>
</feature>
<proteinExistence type="inferred from homology"/>
<dbReference type="Pfam" id="PF13530">
    <property type="entry name" value="SCP2_2"/>
    <property type="match status" value="1"/>
</dbReference>
<comment type="similarity">
    <text evidence="1 4">Belongs to the acetyltransferase Eis family.</text>
</comment>
<dbReference type="GO" id="GO:0030649">
    <property type="term" value="P:aminoglycoside antibiotic catabolic process"/>
    <property type="evidence" value="ECO:0007669"/>
    <property type="project" value="TreeGrafter"/>
</dbReference>
<organism evidence="6 7">
    <name type="scientific">Microlunatus elymi</name>
    <dbReference type="NCBI Taxonomy" id="2596828"/>
    <lineage>
        <taxon>Bacteria</taxon>
        <taxon>Bacillati</taxon>
        <taxon>Actinomycetota</taxon>
        <taxon>Actinomycetes</taxon>
        <taxon>Propionibacteriales</taxon>
        <taxon>Propionibacteriaceae</taxon>
        <taxon>Microlunatus</taxon>
    </lineage>
</organism>
<evidence type="ECO:0000259" key="5">
    <source>
        <dbReference type="PROSITE" id="PS51186"/>
    </source>
</evidence>
<protein>
    <submittedName>
        <fullName evidence="6">GNAT family N-acetyltransferase</fullName>
    </submittedName>
</protein>
<dbReference type="Pfam" id="PF17668">
    <property type="entry name" value="Acetyltransf_17"/>
    <property type="match status" value="1"/>
</dbReference>
<name>A0A516Q367_9ACTN</name>
<gene>
    <name evidence="6" type="ORF">FOE78_19890</name>
</gene>
<feature type="binding site" evidence="4">
    <location>
        <begin position="94"/>
        <end position="96"/>
    </location>
    <ligand>
        <name>acetyl-CoA</name>
        <dbReference type="ChEBI" id="CHEBI:57288"/>
    </ligand>
</feature>
<evidence type="ECO:0000256" key="1">
    <source>
        <dbReference type="ARBA" id="ARBA00009213"/>
    </source>
</evidence>
<dbReference type="InterPro" id="IPR025559">
    <property type="entry name" value="Eis_dom"/>
</dbReference>
<dbReference type="AlphaFoldDB" id="A0A516Q367"/>
<feature type="binding site" evidence="4">
    <location>
        <begin position="102"/>
        <end position="107"/>
    </location>
    <ligand>
        <name>acetyl-CoA</name>
        <dbReference type="ChEBI" id="CHEBI:57288"/>
    </ligand>
</feature>
<evidence type="ECO:0000313" key="7">
    <source>
        <dbReference type="Proteomes" id="UP000319263"/>
    </source>
</evidence>
<evidence type="ECO:0000313" key="6">
    <source>
        <dbReference type="EMBL" id="QDP97866.1"/>
    </source>
</evidence>
<sequence>MTDVASPTHTPPHRSELTLSPLTEQDFENYFTVVARGFHSELHADDLEIQRAMTDVDRCFGFCSGDRWVSTTLSFAQRMAVPGGSVPTAAVTDVTVTPGHRRRGLLTQMMRHQLTGLRERGEEPVALLWASESSIYGRFGYGQVTRRFNLSGQTRELGFLREVDLGDGSADEVTADAYLAAAAPLRETIFTDRPGHLHRSDAWWRRNQHDPERNRHGAGPLRFVLHFAADGTPDGFANFRIKEDSSITDLGGEVIIGDLDAADPQAYAALWRWLLDLDLIRAFRRHVAPTDEPLLQLAANPRMIKTELGDATYARIVDVPTALQARTYAQEVDLVLEIEDSFLPEAGGRFRLAGGPDGADVSRTDHTPDLSLTARQLAMIYLGGTPVRDLAVAGQVVEHTAGAVQRVSAAFAGPRAPFCRDFF</sequence>
<feature type="binding site" evidence="4">
    <location>
        <begin position="131"/>
        <end position="132"/>
    </location>
    <ligand>
        <name>acetyl-CoA</name>
        <dbReference type="ChEBI" id="CHEBI:57288"/>
    </ligand>
</feature>
<keyword evidence="2 4" id="KW-0808">Transferase</keyword>
<dbReference type="CDD" id="cd04301">
    <property type="entry name" value="NAT_SF"/>
    <property type="match status" value="1"/>
</dbReference>
<accession>A0A516Q367</accession>
<dbReference type="PANTHER" id="PTHR37817">
    <property type="entry name" value="N-ACETYLTRANSFERASE EIS"/>
    <property type="match status" value="1"/>
</dbReference>
<dbReference type="Pfam" id="PF13527">
    <property type="entry name" value="Acetyltransf_9"/>
    <property type="match status" value="1"/>
</dbReference>
<dbReference type="Gene3D" id="3.40.630.30">
    <property type="match status" value="2"/>
</dbReference>
<dbReference type="RefSeq" id="WP_143987820.1">
    <property type="nucleotide sequence ID" value="NZ_CP041692.1"/>
</dbReference>
<feature type="active site" description="Proton donor" evidence="4">
    <location>
        <position position="136"/>
    </location>
</feature>
<dbReference type="InterPro" id="IPR016181">
    <property type="entry name" value="Acyl_CoA_acyltransferase"/>
</dbReference>
<dbReference type="InterPro" id="IPR036527">
    <property type="entry name" value="SCP2_sterol-bd_dom_sf"/>
</dbReference>
<evidence type="ECO:0000256" key="3">
    <source>
        <dbReference type="ARBA" id="ARBA00023315"/>
    </source>
</evidence>
<dbReference type="Proteomes" id="UP000319263">
    <property type="component" value="Chromosome"/>
</dbReference>
<dbReference type="InterPro" id="IPR022902">
    <property type="entry name" value="NAcTrfase_Eis"/>
</dbReference>
<dbReference type="EMBL" id="CP041692">
    <property type="protein sequence ID" value="QDP97866.1"/>
    <property type="molecule type" value="Genomic_DNA"/>
</dbReference>